<dbReference type="Proteomes" id="UP000539642">
    <property type="component" value="Unassembled WGS sequence"/>
</dbReference>
<feature type="region of interest" description="Disordered" evidence="4">
    <location>
        <begin position="108"/>
        <end position="132"/>
    </location>
</feature>
<evidence type="ECO:0000256" key="1">
    <source>
        <dbReference type="ARBA" id="ARBA00022722"/>
    </source>
</evidence>
<dbReference type="InterPro" id="IPR002071">
    <property type="entry name" value="Thermonucl_AS"/>
</dbReference>
<dbReference type="PANTHER" id="PTHR12302:SF3">
    <property type="entry name" value="SERINE_THREONINE-PROTEIN KINASE 31"/>
    <property type="match status" value="1"/>
</dbReference>
<dbReference type="PROSITE" id="PS01284">
    <property type="entry name" value="TNASE_2"/>
    <property type="match status" value="1"/>
</dbReference>
<evidence type="ECO:0000259" key="5">
    <source>
        <dbReference type="PROSITE" id="PS50830"/>
    </source>
</evidence>
<sequence length="140" mass="16379">MADGDTISVLRGNEKVNIRLYGVDTPEKKQAFGNQAKKFTNAAVRKMSVKIVPFETDKYGRTVAMVYVGDQCLNENLIRDGFAWVYRKYCKEDFCRSWLNLEASAREKGRGLWVDPEPKPPWEWRKDSKKKNDWWGRVVR</sequence>
<dbReference type="PROSITE" id="PS01123">
    <property type="entry name" value="TNASE_1"/>
    <property type="match status" value="1"/>
</dbReference>
<accession>A0A840V730</accession>
<dbReference type="PANTHER" id="PTHR12302">
    <property type="entry name" value="EBNA2 BINDING PROTEIN P100"/>
    <property type="match status" value="1"/>
</dbReference>
<evidence type="ECO:0000313" key="6">
    <source>
        <dbReference type="EMBL" id="MBB5349559.1"/>
    </source>
</evidence>
<feature type="domain" description="TNase-like" evidence="5">
    <location>
        <begin position="1"/>
        <end position="115"/>
    </location>
</feature>
<dbReference type="Gene3D" id="2.40.50.90">
    <property type="match status" value="1"/>
</dbReference>
<evidence type="ECO:0000256" key="3">
    <source>
        <dbReference type="ARBA" id="ARBA00022801"/>
    </source>
</evidence>
<keyword evidence="2 6" id="KW-0255">Endonuclease</keyword>
<dbReference type="GO" id="GO:0004519">
    <property type="term" value="F:endonuclease activity"/>
    <property type="evidence" value="ECO:0007669"/>
    <property type="project" value="UniProtKB-KW"/>
</dbReference>
<keyword evidence="1" id="KW-0540">Nuclease</keyword>
<dbReference type="GO" id="GO:0016787">
    <property type="term" value="F:hydrolase activity"/>
    <property type="evidence" value="ECO:0007669"/>
    <property type="project" value="UniProtKB-KW"/>
</dbReference>
<evidence type="ECO:0000256" key="2">
    <source>
        <dbReference type="ARBA" id="ARBA00022759"/>
    </source>
</evidence>
<dbReference type="SUPFAM" id="SSF50199">
    <property type="entry name" value="Staphylococcal nuclease"/>
    <property type="match status" value="1"/>
</dbReference>
<keyword evidence="7" id="KW-1185">Reference proteome</keyword>
<keyword evidence="3" id="KW-0378">Hydrolase</keyword>
<dbReference type="Pfam" id="PF00565">
    <property type="entry name" value="SNase"/>
    <property type="match status" value="1"/>
</dbReference>
<dbReference type="AlphaFoldDB" id="A0A840V730"/>
<dbReference type="SMART" id="SM00318">
    <property type="entry name" value="SNc"/>
    <property type="match status" value="1"/>
</dbReference>
<gene>
    <name evidence="6" type="ORF">HNQ81_003315</name>
</gene>
<name>A0A840V730_9BACT</name>
<organism evidence="6 7">
    <name type="scientific">Desulfoprunum benzoelyticum</name>
    <dbReference type="NCBI Taxonomy" id="1506996"/>
    <lineage>
        <taxon>Bacteria</taxon>
        <taxon>Pseudomonadati</taxon>
        <taxon>Thermodesulfobacteriota</taxon>
        <taxon>Desulfobulbia</taxon>
        <taxon>Desulfobulbales</taxon>
        <taxon>Desulfobulbaceae</taxon>
        <taxon>Desulfoprunum</taxon>
    </lineage>
</organism>
<dbReference type="InterPro" id="IPR035437">
    <property type="entry name" value="SNase_OB-fold_sf"/>
</dbReference>
<dbReference type="GO" id="GO:0003676">
    <property type="term" value="F:nucleic acid binding"/>
    <property type="evidence" value="ECO:0007669"/>
    <property type="project" value="InterPro"/>
</dbReference>
<protein>
    <submittedName>
        <fullName evidence="6">Endonuclease YncB(Thermonuclease family)</fullName>
    </submittedName>
</protein>
<dbReference type="RefSeq" id="WP_183352342.1">
    <property type="nucleotide sequence ID" value="NZ_JACHEO010000029.1"/>
</dbReference>
<dbReference type="InterPro" id="IPR016071">
    <property type="entry name" value="Staphylococal_nuclease_OB-fold"/>
</dbReference>
<reference evidence="6 7" key="1">
    <citation type="submission" date="2020-08" db="EMBL/GenBank/DDBJ databases">
        <title>Genomic Encyclopedia of Type Strains, Phase IV (KMG-IV): sequencing the most valuable type-strain genomes for metagenomic binning, comparative biology and taxonomic classification.</title>
        <authorList>
            <person name="Goeker M."/>
        </authorList>
    </citation>
    <scope>NUCLEOTIDE SEQUENCE [LARGE SCALE GENOMIC DNA]</scope>
    <source>
        <strain evidence="6 7">DSM 28570</strain>
    </source>
</reference>
<evidence type="ECO:0000256" key="4">
    <source>
        <dbReference type="SAM" id="MobiDB-lite"/>
    </source>
</evidence>
<dbReference type="PROSITE" id="PS50830">
    <property type="entry name" value="TNASE_3"/>
    <property type="match status" value="1"/>
</dbReference>
<dbReference type="EMBL" id="JACHEO010000029">
    <property type="protein sequence ID" value="MBB5349559.1"/>
    <property type="molecule type" value="Genomic_DNA"/>
</dbReference>
<comment type="caution">
    <text evidence="6">The sequence shown here is derived from an EMBL/GenBank/DDBJ whole genome shotgun (WGS) entry which is preliminary data.</text>
</comment>
<proteinExistence type="predicted"/>
<evidence type="ECO:0000313" key="7">
    <source>
        <dbReference type="Proteomes" id="UP000539642"/>
    </source>
</evidence>